<gene>
    <name evidence="4" type="ORF">HMPREF1624_01153</name>
</gene>
<keyword evidence="5" id="KW-1185">Reference proteome</keyword>
<dbReference type="HOGENOM" id="CLU_011074_0_0_1"/>
<feature type="compositionally biased region" description="Acidic residues" evidence="2">
    <location>
        <begin position="423"/>
        <end position="442"/>
    </location>
</feature>
<dbReference type="PROSITE" id="PS50048">
    <property type="entry name" value="ZN2_CY6_FUNGAL_2"/>
    <property type="match status" value="1"/>
</dbReference>
<evidence type="ECO:0000313" key="4">
    <source>
        <dbReference type="EMBL" id="ERT02850.1"/>
    </source>
</evidence>
<dbReference type="eggNOG" id="ENOG502SAWI">
    <property type="taxonomic scope" value="Eukaryota"/>
</dbReference>
<evidence type="ECO:0000259" key="3">
    <source>
        <dbReference type="PROSITE" id="PS50048"/>
    </source>
</evidence>
<dbReference type="EMBL" id="KI440842">
    <property type="protein sequence ID" value="ERT02850.1"/>
    <property type="molecule type" value="Genomic_DNA"/>
</dbReference>
<feature type="region of interest" description="Disordered" evidence="2">
    <location>
        <begin position="645"/>
        <end position="721"/>
    </location>
</feature>
<evidence type="ECO:0000313" key="5">
    <source>
        <dbReference type="Proteomes" id="UP000018087"/>
    </source>
</evidence>
<feature type="region of interest" description="Disordered" evidence="2">
    <location>
        <begin position="395"/>
        <end position="630"/>
    </location>
</feature>
<dbReference type="OrthoDB" id="4150467at2759"/>
<dbReference type="SMART" id="SM00066">
    <property type="entry name" value="GAL4"/>
    <property type="match status" value="1"/>
</dbReference>
<feature type="compositionally biased region" description="Low complexity" evidence="2">
    <location>
        <begin position="543"/>
        <end position="559"/>
    </location>
</feature>
<feature type="compositionally biased region" description="Low complexity" evidence="2">
    <location>
        <begin position="685"/>
        <end position="699"/>
    </location>
</feature>
<sequence>MDYSHTSPHMSPSAASSAAVEPKTVRFQLISPDSPHTTARLPMRVQIYPHDATDSIVTTVKNFYGLYSSPTSSKGVSFEDEAGNTMIARYENFRNNMVVYVRVIEEPALSPSGYASRNYQSPPAVAHGANPSDLPYPNGADGGHPPANGYYPGHSASSLQHFHHLQEQHGEYISRPGSRTSRKRSVSPNGNRGRRSDSASTNSKNRSRSSKNRQQSDAYGPDSMAGYSSGDGAPGSNNGRAKEQQPIGNTDISLENIVEGGRRKRAKFESSELPLFAPPQMPAATSNPSVSPARRSDQRPSLPYVHPGQNPFSGAGALHSPQHYNTHFGQGGVYATPGSDGRRTRASIGYPHNGANGGSVGVLPTPDPTVSSMSEEDKDVAMQLMRLGEISNISYGRTSTSTQDDTFSGRADAASSTGATSDSESESDGENSEDYDDGEEEVAPPHRKQRLDLDGASRKIYQSVEPADDDNADTDYKDSMQLPGLMAAPKLKKVTKANAANGGGPKQARPQATATSKKPKASKAKAASNTVQVPGANSAKTPTTNGAAKSKKANGAATAISVPMSPASLPPSRKLSFSSTGGLPPPPAGPGAIAGPGGVVDEDVADLSSKPRCQRCRKSKKGCDRQRPCGRCRDAGIPAELCISEDEGNGRKGRYGRHMGVPVKNTAGGASSTSMQPPPPPPPQQLLQLPQQAPVPQTQHHQSPHNYVPTAIPSPSHQAPHIQAPIQQITLAPQLPQLQQILPPQVPSQPQPGQQVKTLPALLPPAHISSTPIIAPTIPALIAASSEKNKKRKR</sequence>
<dbReference type="AlphaFoldDB" id="U7Q734"/>
<reference evidence="5" key="1">
    <citation type="journal article" date="2014" name="Genome Announc.">
        <title>Genome sequence of the pathogenic fungus Sporothrix schenckii (ATCC 58251).</title>
        <authorList>
            <person name="Cuomo C.A."/>
            <person name="Rodriguez-Del Valle N."/>
            <person name="Perez-Sanchez L."/>
            <person name="Abouelleil A."/>
            <person name="Goldberg J."/>
            <person name="Young S."/>
            <person name="Zeng Q."/>
            <person name="Birren B.W."/>
        </authorList>
    </citation>
    <scope>NUCLEOTIDE SEQUENCE [LARGE SCALE GENOMIC DNA]</scope>
    <source>
        <strain evidence="5">ATCC 58251 / de Perez 2211183</strain>
    </source>
</reference>
<dbReference type="GO" id="GO:0008270">
    <property type="term" value="F:zinc ion binding"/>
    <property type="evidence" value="ECO:0007669"/>
    <property type="project" value="InterPro"/>
</dbReference>
<feature type="region of interest" description="Disordered" evidence="2">
    <location>
        <begin position="273"/>
        <end position="301"/>
    </location>
</feature>
<evidence type="ECO:0000256" key="1">
    <source>
        <dbReference type="ARBA" id="ARBA00023242"/>
    </source>
</evidence>
<name>U7Q734_SPOS1</name>
<evidence type="ECO:0000256" key="2">
    <source>
        <dbReference type="SAM" id="MobiDB-lite"/>
    </source>
</evidence>
<keyword evidence="1" id="KW-0539">Nucleus</keyword>
<dbReference type="CDD" id="cd00067">
    <property type="entry name" value="GAL4"/>
    <property type="match status" value="1"/>
</dbReference>
<dbReference type="Proteomes" id="UP000018087">
    <property type="component" value="Unassembled WGS sequence"/>
</dbReference>
<feature type="region of interest" description="Disordered" evidence="2">
    <location>
        <begin position="171"/>
        <end position="258"/>
    </location>
</feature>
<organism evidence="4 5">
    <name type="scientific">Sporothrix schenckii (strain ATCC 58251 / de Perez 2211183)</name>
    <name type="common">Rose-picker's disease fungus</name>
    <dbReference type="NCBI Taxonomy" id="1391915"/>
    <lineage>
        <taxon>Eukaryota</taxon>
        <taxon>Fungi</taxon>
        <taxon>Dikarya</taxon>
        <taxon>Ascomycota</taxon>
        <taxon>Pezizomycotina</taxon>
        <taxon>Sordariomycetes</taxon>
        <taxon>Sordariomycetidae</taxon>
        <taxon>Ophiostomatales</taxon>
        <taxon>Ophiostomataceae</taxon>
        <taxon>Sporothrix</taxon>
    </lineage>
</organism>
<feature type="compositionally biased region" description="Basic and acidic residues" evidence="2">
    <location>
        <begin position="621"/>
        <end position="630"/>
    </location>
</feature>
<proteinExistence type="predicted"/>
<accession>U7Q734</accession>
<dbReference type="InterPro" id="IPR001138">
    <property type="entry name" value="Zn2Cys6_DnaBD"/>
</dbReference>
<feature type="compositionally biased region" description="Polar residues" evidence="2">
    <location>
        <begin position="395"/>
        <end position="406"/>
    </location>
</feature>
<feature type="compositionally biased region" description="Low complexity" evidence="2">
    <location>
        <begin position="408"/>
        <end position="422"/>
    </location>
</feature>
<dbReference type="GO" id="GO:0000981">
    <property type="term" value="F:DNA-binding transcription factor activity, RNA polymerase II-specific"/>
    <property type="evidence" value="ECO:0007669"/>
    <property type="project" value="InterPro"/>
</dbReference>
<feature type="region of interest" description="Disordered" evidence="2">
    <location>
        <begin position="120"/>
        <end position="156"/>
    </location>
</feature>
<protein>
    <recommendedName>
        <fullName evidence="3">Zn(2)-C6 fungal-type domain-containing protein</fullName>
    </recommendedName>
</protein>
<feature type="domain" description="Zn(2)-C6 fungal-type" evidence="3">
    <location>
        <begin position="612"/>
        <end position="644"/>
    </location>
</feature>